<dbReference type="WBParaSite" id="ES5_v2.g980.t1">
    <property type="protein sequence ID" value="ES5_v2.g980.t1"/>
    <property type="gene ID" value="ES5_v2.g980"/>
</dbReference>
<accession>A0AC34GY54</accession>
<evidence type="ECO:0000313" key="1">
    <source>
        <dbReference type="Proteomes" id="UP000887579"/>
    </source>
</evidence>
<protein>
    <submittedName>
        <fullName evidence="2">Ovule protein</fullName>
    </submittedName>
</protein>
<proteinExistence type="predicted"/>
<dbReference type="Proteomes" id="UP000887579">
    <property type="component" value="Unplaced"/>
</dbReference>
<evidence type="ECO:0000313" key="2">
    <source>
        <dbReference type="WBParaSite" id="ES5_v2.g980.t1"/>
    </source>
</evidence>
<reference evidence="2" key="1">
    <citation type="submission" date="2022-11" db="UniProtKB">
        <authorList>
            <consortium name="WormBaseParasite"/>
        </authorList>
    </citation>
    <scope>IDENTIFICATION</scope>
</reference>
<sequence length="116" mass="13572">MNYTNIFNFSCNNFFYTSKTPAIPTEKPKSFINSTTPLLEFYTSTTTTLYSASTTLKPTKHSELQQLFKQFLQLKTKFFNNFNKIPLSTTPETYQLQQLLHLNKSSNIKILKHKQF</sequence>
<name>A0AC34GY54_9BILA</name>
<organism evidence="1 2">
    <name type="scientific">Panagrolaimus sp. ES5</name>
    <dbReference type="NCBI Taxonomy" id="591445"/>
    <lineage>
        <taxon>Eukaryota</taxon>
        <taxon>Metazoa</taxon>
        <taxon>Ecdysozoa</taxon>
        <taxon>Nematoda</taxon>
        <taxon>Chromadorea</taxon>
        <taxon>Rhabditida</taxon>
        <taxon>Tylenchina</taxon>
        <taxon>Panagrolaimomorpha</taxon>
        <taxon>Panagrolaimoidea</taxon>
        <taxon>Panagrolaimidae</taxon>
        <taxon>Panagrolaimus</taxon>
    </lineage>
</organism>